<sequence length="401" mass="42980">MDFWSEIVGQPAAVEALARAAGPEGGPAHAWLITGPPGSGRSNLAYRFAAALIARTEADRERVFAQVRGKTHPDFAVLTTQGAIINISSAREIVTTAHYAPSEGRYRVIVIEDADRMTEHTSNVLLKAIEEPPERTIWVLCAPSEADLLPTIRSRTRSVRLVTPSVTDVARLLAERDGVEPALAERAARLAQSHIGMARWLASDPEAMSRRERSITGALTAHTLGDAMAVAASLVAIAQADADALTEQLDASEREDAMRNLGLAPGAAIPPKLRSQIKALEEDQERRRKRSLRDGIDRILTDLLSLYRDVLLTTLGAVGTEPGAPAPEAPAPAGALPQLVNAESGAAIRDLAERWSPEQALAVVSATEQARERLARAITPGLVLEALFARIVMADNRVLSS</sequence>
<proteinExistence type="predicted"/>
<gene>
    <name evidence="1" type="ORF">FB468_2072</name>
</gene>
<dbReference type="OrthoDB" id="9809531at2"/>
<dbReference type="InterPro" id="IPR050238">
    <property type="entry name" value="DNA_Rep/Repair_Clamp_Loader"/>
</dbReference>
<dbReference type="GO" id="GO:0006261">
    <property type="term" value="P:DNA-templated DNA replication"/>
    <property type="evidence" value="ECO:0007669"/>
    <property type="project" value="TreeGrafter"/>
</dbReference>
<comment type="caution">
    <text evidence="1">The sequence shown here is derived from an EMBL/GenBank/DDBJ whole genome shotgun (WGS) entry which is preliminary data.</text>
</comment>
<dbReference type="PANTHER" id="PTHR11669:SF8">
    <property type="entry name" value="DNA POLYMERASE III SUBUNIT DELTA"/>
    <property type="match status" value="1"/>
</dbReference>
<dbReference type="AlphaFoldDB" id="A0A542Y7E8"/>
<dbReference type="SUPFAM" id="SSF52540">
    <property type="entry name" value="P-loop containing nucleoside triphosphate hydrolases"/>
    <property type="match status" value="1"/>
</dbReference>
<dbReference type="EMBL" id="VFON01000001">
    <property type="protein sequence ID" value="TQL44033.1"/>
    <property type="molecule type" value="Genomic_DNA"/>
</dbReference>
<keyword evidence="2" id="KW-1185">Reference proteome</keyword>
<reference evidence="1 2" key="1">
    <citation type="submission" date="2019-06" db="EMBL/GenBank/DDBJ databases">
        <title>Sequencing the genomes of 1000 actinobacteria strains.</title>
        <authorList>
            <person name="Klenk H.-P."/>
        </authorList>
    </citation>
    <scope>NUCLEOTIDE SEQUENCE [LARGE SCALE GENOMIC DNA]</scope>
    <source>
        <strain evidence="1 2">DSM 8803</strain>
    </source>
</reference>
<dbReference type="Pfam" id="PF13177">
    <property type="entry name" value="DNA_pol3_delta2"/>
    <property type="match status" value="1"/>
</dbReference>
<accession>A0A542Y7E8</accession>
<name>A0A542Y7E8_9MICO</name>
<dbReference type="InterPro" id="IPR027417">
    <property type="entry name" value="P-loop_NTPase"/>
</dbReference>
<dbReference type="Proteomes" id="UP000319094">
    <property type="component" value="Unassembled WGS sequence"/>
</dbReference>
<dbReference type="STRING" id="55969.SD72_16425"/>
<dbReference type="NCBIfam" id="NF005926">
    <property type="entry name" value="PRK07940.1"/>
    <property type="match status" value="1"/>
</dbReference>
<organism evidence="1 2">
    <name type="scientific">Leucobacter komagatae</name>
    <dbReference type="NCBI Taxonomy" id="55969"/>
    <lineage>
        <taxon>Bacteria</taxon>
        <taxon>Bacillati</taxon>
        <taxon>Actinomycetota</taxon>
        <taxon>Actinomycetes</taxon>
        <taxon>Micrococcales</taxon>
        <taxon>Microbacteriaceae</taxon>
        <taxon>Leucobacter</taxon>
    </lineage>
</organism>
<dbReference type="Gene3D" id="3.40.50.300">
    <property type="entry name" value="P-loop containing nucleotide triphosphate hydrolases"/>
    <property type="match status" value="1"/>
</dbReference>
<dbReference type="PANTHER" id="PTHR11669">
    <property type="entry name" value="REPLICATION FACTOR C / DNA POLYMERASE III GAMMA-TAU SUBUNIT"/>
    <property type="match status" value="1"/>
</dbReference>
<evidence type="ECO:0000313" key="1">
    <source>
        <dbReference type="EMBL" id="TQL44033.1"/>
    </source>
</evidence>
<evidence type="ECO:0000313" key="2">
    <source>
        <dbReference type="Proteomes" id="UP000319094"/>
    </source>
</evidence>
<protein>
    <submittedName>
        <fullName evidence="1">DNA polymerase III delta prime subunit</fullName>
    </submittedName>
</protein>
<dbReference type="RefSeq" id="WP_141887263.1">
    <property type="nucleotide sequence ID" value="NZ_BAAAUY010000019.1"/>
</dbReference>